<evidence type="ECO:0000313" key="2">
    <source>
        <dbReference type="Proteomes" id="UP001390339"/>
    </source>
</evidence>
<protein>
    <submittedName>
        <fullName evidence="1">Uncharacterized protein</fullName>
    </submittedName>
</protein>
<sequence length="92" mass="10332">MSGGQLNDDSLWVVQPPRVRCGLNGHIDSLQLMHRVIFDALPMVADSFVSYSHDHFGSEGYVFVSRAWTSLGHLEFLHVDDTHTTCMRISEG</sequence>
<gene>
    <name evidence="1" type="ORF">PGQ11_001846</name>
</gene>
<comment type="caution">
    <text evidence="1">The sequence shown here is derived from an EMBL/GenBank/DDBJ whole genome shotgun (WGS) entry which is preliminary data.</text>
</comment>
<evidence type="ECO:0000313" key="1">
    <source>
        <dbReference type="EMBL" id="KAK8876900.1"/>
    </source>
</evidence>
<dbReference type="EMBL" id="JAPCWZ010000002">
    <property type="protein sequence ID" value="KAK8876900.1"/>
    <property type="molecule type" value="Genomic_DNA"/>
</dbReference>
<accession>A0ABR2JGP1</accession>
<name>A0ABR2JGP1_9PEZI</name>
<reference evidence="1 2" key="1">
    <citation type="journal article" date="2024" name="IMA Fungus">
        <title>Apiospora arundinis, a panoply of carbohydrate-active enzymes and secondary metabolites.</title>
        <authorList>
            <person name="Sorensen T."/>
            <person name="Petersen C."/>
            <person name="Muurmann A.T."/>
            <person name="Christiansen J.V."/>
            <person name="Brundto M.L."/>
            <person name="Overgaard C.K."/>
            <person name="Boysen A.T."/>
            <person name="Wollenberg R.D."/>
            <person name="Larsen T.O."/>
            <person name="Sorensen J.L."/>
            <person name="Nielsen K.L."/>
            <person name="Sondergaard T.E."/>
        </authorList>
    </citation>
    <scope>NUCLEOTIDE SEQUENCE [LARGE SCALE GENOMIC DNA]</scope>
    <source>
        <strain evidence="1 2">AAU 773</strain>
    </source>
</reference>
<proteinExistence type="predicted"/>
<organism evidence="1 2">
    <name type="scientific">Apiospora arundinis</name>
    <dbReference type="NCBI Taxonomy" id="335852"/>
    <lineage>
        <taxon>Eukaryota</taxon>
        <taxon>Fungi</taxon>
        <taxon>Dikarya</taxon>
        <taxon>Ascomycota</taxon>
        <taxon>Pezizomycotina</taxon>
        <taxon>Sordariomycetes</taxon>
        <taxon>Xylariomycetidae</taxon>
        <taxon>Amphisphaeriales</taxon>
        <taxon>Apiosporaceae</taxon>
        <taxon>Apiospora</taxon>
    </lineage>
</organism>
<dbReference type="Proteomes" id="UP001390339">
    <property type="component" value="Unassembled WGS sequence"/>
</dbReference>
<keyword evidence="2" id="KW-1185">Reference proteome</keyword>